<feature type="active site" description="Charge relay system" evidence="8">
    <location>
        <position position="384"/>
    </location>
</feature>
<keyword evidence="6" id="KW-0325">Glycoprotein</keyword>
<evidence type="ECO:0000256" key="4">
    <source>
        <dbReference type="ARBA" id="ARBA00022963"/>
    </source>
</evidence>
<dbReference type="FunFam" id="3.40.50.1820:FF:000057">
    <property type="entry name" value="Lipase"/>
    <property type="match status" value="1"/>
</dbReference>
<evidence type="ECO:0000313" key="12">
    <source>
        <dbReference type="Proteomes" id="UP001152799"/>
    </source>
</evidence>
<dbReference type="PIRSF" id="PIRSF000862">
    <property type="entry name" value="Steryl_ester_lip"/>
    <property type="match status" value="1"/>
</dbReference>
<dbReference type="InterPro" id="IPR025483">
    <property type="entry name" value="Lipase_euk"/>
</dbReference>
<evidence type="ECO:0000256" key="7">
    <source>
        <dbReference type="PIRNR" id="PIRNR000862"/>
    </source>
</evidence>
<evidence type="ECO:0000256" key="6">
    <source>
        <dbReference type="ARBA" id="ARBA00023180"/>
    </source>
</evidence>
<feature type="active site" description="Nucleophile" evidence="8">
    <location>
        <position position="178"/>
    </location>
</feature>
<sequence length="424" mass="48666">MANMTDRIVLICLLIFVSLVVCSNKTFENIPDYDLRLEERIVKHGYPVEIHQIITEDGYILVAYRIPHGLKNQETDNKNKSVVLIVHGMGGSAHYFLIQGKERSSPYYFADRGMDVWLFSSRGCETPFEKKHVKLDWNKDSEYWVHSFHEIGIYDLAATIDYILNYTGQEKVTMIGHSAGGNMFYVLMSEKPQYNEKVKLAISWGSSPIIRRMDYPAMIFGIQLGSLVKGVIKLLRMVELIPTVISSLKRPMIELLLKKDPFWFRIFQLGSGVIGTHRSVMHIDEFNPIIVSSMQRVSFKQPSHFIDNVVNGTFRKYDYGPKGNLKLYGQTDPPHYNLSAVTAPSAFFSAPLDGMISLEDVYEAILNLPNTIYLYKIPFYRFNHIDYLFGRNASELVYEPTYQLIKKIDSGVIPPQVEVPSDYR</sequence>
<dbReference type="GO" id="GO:0016042">
    <property type="term" value="P:lipid catabolic process"/>
    <property type="evidence" value="ECO:0007669"/>
    <property type="project" value="UniProtKB-KW"/>
</dbReference>
<keyword evidence="2 9" id="KW-0732">Signal</keyword>
<dbReference type="SUPFAM" id="SSF53474">
    <property type="entry name" value="alpha/beta-Hydrolases"/>
    <property type="match status" value="1"/>
</dbReference>
<comment type="similarity">
    <text evidence="1 7">Belongs to the AB hydrolase superfamily. Lipase family.</text>
</comment>
<reference evidence="11" key="1">
    <citation type="submission" date="2022-01" db="EMBL/GenBank/DDBJ databases">
        <authorList>
            <person name="King R."/>
        </authorList>
    </citation>
    <scope>NUCLEOTIDE SEQUENCE</scope>
</reference>
<protein>
    <recommendedName>
        <fullName evidence="7">Lipase</fullName>
    </recommendedName>
</protein>
<dbReference type="Gene3D" id="3.40.50.1820">
    <property type="entry name" value="alpha/beta hydrolase"/>
    <property type="match status" value="1"/>
</dbReference>
<dbReference type="Pfam" id="PF04083">
    <property type="entry name" value="Abhydro_lipase"/>
    <property type="match status" value="1"/>
</dbReference>
<name>A0A9N9MWF7_9CUCU</name>
<evidence type="ECO:0000256" key="2">
    <source>
        <dbReference type="ARBA" id="ARBA00022729"/>
    </source>
</evidence>
<keyword evidence="12" id="KW-1185">Reference proteome</keyword>
<feature type="signal peptide" evidence="9">
    <location>
        <begin position="1"/>
        <end position="22"/>
    </location>
</feature>
<evidence type="ECO:0000256" key="5">
    <source>
        <dbReference type="ARBA" id="ARBA00023098"/>
    </source>
</evidence>
<evidence type="ECO:0000256" key="8">
    <source>
        <dbReference type="PIRSR" id="PIRSR000862-1"/>
    </source>
</evidence>
<dbReference type="AlphaFoldDB" id="A0A9N9MWF7"/>
<feature type="active site" description="Charge relay system" evidence="8">
    <location>
        <position position="353"/>
    </location>
</feature>
<keyword evidence="3 7" id="KW-0378">Hydrolase</keyword>
<dbReference type="GO" id="GO:0016788">
    <property type="term" value="F:hydrolase activity, acting on ester bonds"/>
    <property type="evidence" value="ECO:0007669"/>
    <property type="project" value="InterPro"/>
</dbReference>
<evidence type="ECO:0000256" key="9">
    <source>
        <dbReference type="SAM" id="SignalP"/>
    </source>
</evidence>
<proteinExistence type="inferred from homology"/>
<accession>A0A9N9MWF7</accession>
<feature type="domain" description="Partial AB-hydrolase lipase" evidence="10">
    <location>
        <begin position="38"/>
        <end position="99"/>
    </location>
</feature>
<evidence type="ECO:0000256" key="3">
    <source>
        <dbReference type="ARBA" id="ARBA00022801"/>
    </source>
</evidence>
<dbReference type="InterPro" id="IPR029058">
    <property type="entry name" value="AB_hydrolase_fold"/>
</dbReference>
<dbReference type="OrthoDB" id="9974421at2759"/>
<evidence type="ECO:0000256" key="1">
    <source>
        <dbReference type="ARBA" id="ARBA00010701"/>
    </source>
</evidence>
<organism evidence="11 12">
    <name type="scientific">Ceutorhynchus assimilis</name>
    <name type="common">cabbage seed weevil</name>
    <dbReference type="NCBI Taxonomy" id="467358"/>
    <lineage>
        <taxon>Eukaryota</taxon>
        <taxon>Metazoa</taxon>
        <taxon>Ecdysozoa</taxon>
        <taxon>Arthropoda</taxon>
        <taxon>Hexapoda</taxon>
        <taxon>Insecta</taxon>
        <taxon>Pterygota</taxon>
        <taxon>Neoptera</taxon>
        <taxon>Endopterygota</taxon>
        <taxon>Coleoptera</taxon>
        <taxon>Polyphaga</taxon>
        <taxon>Cucujiformia</taxon>
        <taxon>Curculionidae</taxon>
        <taxon>Ceutorhynchinae</taxon>
        <taxon>Ceutorhynchus</taxon>
    </lineage>
</organism>
<dbReference type="InterPro" id="IPR006693">
    <property type="entry name" value="AB_hydrolase_lipase"/>
</dbReference>
<evidence type="ECO:0000259" key="10">
    <source>
        <dbReference type="Pfam" id="PF04083"/>
    </source>
</evidence>
<feature type="chain" id="PRO_5040120247" description="Lipase" evidence="9">
    <location>
        <begin position="23"/>
        <end position="424"/>
    </location>
</feature>
<gene>
    <name evidence="11" type="ORF">CEUTPL_LOCUS9203</name>
</gene>
<dbReference type="EMBL" id="OU892281">
    <property type="protein sequence ID" value="CAG9768678.1"/>
    <property type="molecule type" value="Genomic_DNA"/>
</dbReference>
<dbReference type="PANTHER" id="PTHR11005">
    <property type="entry name" value="LYSOSOMAL ACID LIPASE-RELATED"/>
    <property type="match status" value="1"/>
</dbReference>
<evidence type="ECO:0000313" key="11">
    <source>
        <dbReference type="EMBL" id="CAG9768678.1"/>
    </source>
</evidence>
<keyword evidence="5" id="KW-0443">Lipid metabolism</keyword>
<keyword evidence="4 7" id="KW-0442">Lipid degradation</keyword>
<dbReference type="Proteomes" id="UP001152799">
    <property type="component" value="Chromosome 5"/>
</dbReference>